<dbReference type="EMBL" id="WHUW01000327">
    <property type="protein sequence ID" value="KAF8415450.1"/>
    <property type="molecule type" value="Genomic_DNA"/>
</dbReference>
<sequence>MAEESAVNYWVRRYQQCLTSCVPRYKPLVNTSSKESLKAMTLQANRVPSVIACLLLYRDKWWIPILMSSTPLAPILAYDSGTAATFAHLSAKRIRDHRVPHVTDSSRSVTHCRG</sequence>
<keyword evidence="3" id="KW-1185">Reference proteome</keyword>
<reference evidence="2" key="1">
    <citation type="submission" date="2019-10" db="EMBL/GenBank/DDBJ databases">
        <authorList>
            <consortium name="DOE Joint Genome Institute"/>
            <person name="Kuo A."/>
            <person name="Miyauchi S."/>
            <person name="Kiss E."/>
            <person name="Drula E."/>
            <person name="Kohler A."/>
            <person name="Sanchez-Garcia M."/>
            <person name="Andreopoulos B."/>
            <person name="Barry K.W."/>
            <person name="Bonito G."/>
            <person name="Buee M."/>
            <person name="Carver A."/>
            <person name="Chen C."/>
            <person name="Cichocki N."/>
            <person name="Clum A."/>
            <person name="Culley D."/>
            <person name="Crous P.W."/>
            <person name="Fauchery L."/>
            <person name="Girlanda M."/>
            <person name="Hayes R."/>
            <person name="Keri Z."/>
            <person name="LaButti K."/>
            <person name="Lipzen A."/>
            <person name="Lombard V."/>
            <person name="Magnuson J."/>
            <person name="Maillard F."/>
            <person name="Morin E."/>
            <person name="Murat C."/>
            <person name="Nolan M."/>
            <person name="Ohm R."/>
            <person name="Pangilinan J."/>
            <person name="Pereira M."/>
            <person name="Perotto S."/>
            <person name="Peter M."/>
            <person name="Riley R."/>
            <person name="Sitrit Y."/>
            <person name="Stielow B."/>
            <person name="Szollosi G."/>
            <person name="Zifcakova L."/>
            <person name="Stursova M."/>
            <person name="Spatafora J.W."/>
            <person name="Tedersoo L."/>
            <person name="Vaario L.-M."/>
            <person name="Yamada A."/>
            <person name="Yan M."/>
            <person name="Wang P."/>
            <person name="Xu J."/>
            <person name="Bruns T."/>
            <person name="Baldrian P."/>
            <person name="Vilgalys R."/>
            <person name="Henrissat B."/>
            <person name="Grigoriev I.V."/>
            <person name="Hibbett D."/>
            <person name="Nagy L.G."/>
            <person name="Martin F.M."/>
        </authorList>
    </citation>
    <scope>NUCLEOTIDE SEQUENCE</scope>
    <source>
        <strain evidence="2">BED1</strain>
    </source>
</reference>
<evidence type="ECO:0000313" key="2">
    <source>
        <dbReference type="EMBL" id="KAF8431300.1"/>
    </source>
</evidence>
<evidence type="ECO:0000313" key="1">
    <source>
        <dbReference type="EMBL" id="KAF8415450.1"/>
    </source>
</evidence>
<dbReference type="Proteomes" id="UP001194468">
    <property type="component" value="Unassembled WGS sequence"/>
</dbReference>
<protein>
    <submittedName>
        <fullName evidence="2">Uncharacterized protein</fullName>
    </submittedName>
</protein>
<dbReference type="EMBL" id="WHUW01000051">
    <property type="protein sequence ID" value="KAF8431300.1"/>
    <property type="molecule type" value="Genomic_DNA"/>
</dbReference>
<gene>
    <name evidence="2" type="ORF">L210DRAFT_3560700</name>
    <name evidence="1" type="ORF">L210DRAFT_3586222</name>
</gene>
<accession>A0AAD4BIA8</accession>
<proteinExistence type="predicted"/>
<comment type="caution">
    <text evidence="2">The sequence shown here is derived from an EMBL/GenBank/DDBJ whole genome shotgun (WGS) entry which is preliminary data.</text>
</comment>
<reference evidence="2" key="2">
    <citation type="journal article" date="2020" name="Nat. Commun.">
        <title>Large-scale genome sequencing of mycorrhizal fungi provides insights into the early evolution of symbiotic traits.</title>
        <authorList>
            <person name="Miyauchi S."/>
            <person name="Kiss E."/>
            <person name="Kuo A."/>
            <person name="Drula E."/>
            <person name="Kohler A."/>
            <person name="Sanchez-Garcia M."/>
            <person name="Morin E."/>
            <person name="Andreopoulos B."/>
            <person name="Barry K.W."/>
            <person name="Bonito G."/>
            <person name="Buee M."/>
            <person name="Carver A."/>
            <person name="Chen C."/>
            <person name="Cichocki N."/>
            <person name="Clum A."/>
            <person name="Culley D."/>
            <person name="Crous P.W."/>
            <person name="Fauchery L."/>
            <person name="Girlanda M."/>
            <person name="Hayes R.D."/>
            <person name="Keri Z."/>
            <person name="LaButti K."/>
            <person name="Lipzen A."/>
            <person name="Lombard V."/>
            <person name="Magnuson J."/>
            <person name="Maillard F."/>
            <person name="Murat C."/>
            <person name="Nolan M."/>
            <person name="Ohm R.A."/>
            <person name="Pangilinan J."/>
            <person name="Pereira M.F."/>
            <person name="Perotto S."/>
            <person name="Peter M."/>
            <person name="Pfister S."/>
            <person name="Riley R."/>
            <person name="Sitrit Y."/>
            <person name="Stielow J.B."/>
            <person name="Szollosi G."/>
            <person name="Zifcakova L."/>
            <person name="Stursova M."/>
            <person name="Spatafora J.W."/>
            <person name="Tedersoo L."/>
            <person name="Vaario L.M."/>
            <person name="Yamada A."/>
            <person name="Yan M."/>
            <person name="Wang P."/>
            <person name="Xu J."/>
            <person name="Bruns T."/>
            <person name="Baldrian P."/>
            <person name="Vilgalys R."/>
            <person name="Dunand C."/>
            <person name="Henrissat B."/>
            <person name="Grigoriev I.V."/>
            <person name="Hibbett D."/>
            <person name="Nagy L.G."/>
            <person name="Martin F.M."/>
        </authorList>
    </citation>
    <scope>NUCLEOTIDE SEQUENCE</scope>
    <source>
        <strain evidence="2">BED1</strain>
    </source>
</reference>
<dbReference type="AlphaFoldDB" id="A0AAD4BIA8"/>
<organism evidence="2 3">
    <name type="scientific">Boletus edulis BED1</name>
    <dbReference type="NCBI Taxonomy" id="1328754"/>
    <lineage>
        <taxon>Eukaryota</taxon>
        <taxon>Fungi</taxon>
        <taxon>Dikarya</taxon>
        <taxon>Basidiomycota</taxon>
        <taxon>Agaricomycotina</taxon>
        <taxon>Agaricomycetes</taxon>
        <taxon>Agaricomycetidae</taxon>
        <taxon>Boletales</taxon>
        <taxon>Boletineae</taxon>
        <taxon>Boletaceae</taxon>
        <taxon>Boletoideae</taxon>
        <taxon>Boletus</taxon>
    </lineage>
</organism>
<name>A0AAD4BIA8_BOLED</name>
<evidence type="ECO:0000313" key="3">
    <source>
        <dbReference type="Proteomes" id="UP001194468"/>
    </source>
</evidence>